<dbReference type="Gene3D" id="3.10.20.90">
    <property type="entry name" value="Phosphatidylinositol 3-kinase Catalytic Subunit, Chain A, domain 1"/>
    <property type="match status" value="1"/>
</dbReference>
<dbReference type="STRING" id="644352.J3NV71"/>
<evidence type="ECO:0000313" key="9">
    <source>
        <dbReference type="EMBL" id="EJT75247.1"/>
    </source>
</evidence>
<dbReference type="PROSITE" id="PS50802">
    <property type="entry name" value="OTU"/>
    <property type="match status" value="1"/>
</dbReference>
<dbReference type="RefSeq" id="XP_009221247.1">
    <property type="nucleotide sequence ID" value="XM_009222983.1"/>
</dbReference>
<keyword evidence="11" id="KW-1185">Reference proteome</keyword>
<feature type="domain" description="OTU" evidence="8">
    <location>
        <begin position="116"/>
        <end position="237"/>
    </location>
</feature>
<evidence type="ECO:0000256" key="7">
    <source>
        <dbReference type="SAM" id="MobiDB-lite"/>
    </source>
</evidence>
<dbReference type="HOGENOM" id="CLU_049327_0_0_1"/>
<evidence type="ECO:0000256" key="2">
    <source>
        <dbReference type="ARBA" id="ARBA00022670"/>
    </source>
</evidence>
<feature type="region of interest" description="Disordered" evidence="7">
    <location>
        <begin position="72"/>
        <end position="106"/>
    </location>
</feature>
<keyword evidence="5 6" id="KW-0788">Thiol protease</keyword>
<keyword evidence="4 6" id="KW-0378">Hydrolase</keyword>
<accession>J3NV71</accession>
<evidence type="ECO:0000256" key="6">
    <source>
        <dbReference type="RuleBase" id="RU367104"/>
    </source>
</evidence>
<dbReference type="GO" id="GO:0004843">
    <property type="term" value="F:cysteine-type deubiquitinase activity"/>
    <property type="evidence" value="ECO:0007669"/>
    <property type="project" value="UniProtKB-UniRule"/>
</dbReference>
<dbReference type="InterPro" id="IPR038765">
    <property type="entry name" value="Papain-like_cys_pep_sf"/>
</dbReference>
<dbReference type="MEROPS" id="C85.007"/>
<dbReference type="FunCoup" id="J3NV71">
    <property type="interactions" value="672"/>
</dbReference>
<organism evidence="9">
    <name type="scientific">Gaeumannomyces tritici (strain R3-111a-1)</name>
    <name type="common">Wheat and barley take-all root rot fungus</name>
    <name type="synonym">Gaeumannomyces graminis var. tritici</name>
    <dbReference type="NCBI Taxonomy" id="644352"/>
    <lineage>
        <taxon>Eukaryota</taxon>
        <taxon>Fungi</taxon>
        <taxon>Dikarya</taxon>
        <taxon>Ascomycota</taxon>
        <taxon>Pezizomycotina</taxon>
        <taxon>Sordariomycetes</taxon>
        <taxon>Sordariomycetidae</taxon>
        <taxon>Magnaporthales</taxon>
        <taxon>Magnaporthaceae</taxon>
        <taxon>Gaeumannomyces</taxon>
    </lineage>
</organism>
<dbReference type="GeneID" id="20345642"/>
<dbReference type="eggNOG" id="KOG3288">
    <property type="taxonomic scope" value="Eukaryota"/>
</dbReference>
<reference evidence="10" key="4">
    <citation type="journal article" date="2015" name="G3 (Bethesda)">
        <title>Genome sequences of three phytopathogenic species of the Magnaporthaceae family of fungi.</title>
        <authorList>
            <person name="Okagaki L.H."/>
            <person name="Nunes C.C."/>
            <person name="Sailsbery J."/>
            <person name="Clay B."/>
            <person name="Brown D."/>
            <person name="John T."/>
            <person name="Oh Y."/>
            <person name="Young N."/>
            <person name="Fitzgerald M."/>
            <person name="Haas B.J."/>
            <person name="Zeng Q."/>
            <person name="Young S."/>
            <person name="Adiconis X."/>
            <person name="Fan L."/>
            <person name="Levin J.Z."/>
            <person name="Mitchell T.K."/>
            <person name="Okubara P.A."/>
            <person name="Farman M.L."/>
            <person name="Kohn L.M."/>
            <person name="Birren B."/>
            <person name="Ma L.-J."/>
            <person name="Dean R.A."/>
        </authorList>
    </citation>
    <scope>NUCLEOTIDE SEQUENCE</scope>
    <source>
        <strain evidence="10">R3-111a-1</strain>
    </source>
</reference>
<evidence type="ECO:0000256" key="3">
    <source>
        <dbReference type="ARBA" id="ARBA00022786"/>
    </source>
</evidence>
<dbReference type="EnsemblFungi" id="EJT75247">
    <property type="protein sequence ID" value="EJT75247"/>
    <property type="gene ID" value="GGTG_05184"/>
</dbReference>
<comment type="subcellular location">
    <subcellularLocation>
        <location evidence="6">Cytoplasm</location>
    </subcellularLocation>
</comment>
<dbReference type="Pfam" id="PF02338">
    <property type="entry name" value="OTU"/>
    <property type="match status" value="1"/>
</dbReference>
<dbReference type="AlphaFoldDB" id="J3NV71"/>
<dbReference type="SUPFAM" id="SSF54236">
    <property type="entry name" value="Ubiquitin-like"/>
    <property type="match status" value="1"/>
</dbReference>
<dbReference type="GO" id="GO:0005829">
    <property type="term" value="C:cytosol"/>
    <property type="evidence" value="ECO:0007669"/>
    <property type="project" value="TreeGrafter"/>
</dbReference>
<comment type="catalytic activity">
    <reaction evidence="1 6">
        <text>Thiol-dependent hydrolysis of ester, thioester, amide, peptide and isopeptide bonds formed by the C-terminal Gly of ubiquitin (a 76-residue protein attached to proteins as an intracellular targeting signal).</text>
        <dbReference type="EC" id="3.4.19.12"/>
    </reaction>
</comment>
<name>J3NV71_GAET3</name>
<reference evidence="9" key="3">
    <citation type="submission" date="2010-09" db="EMBL/GenBank/DDBJ databases">
        <title>Annotation of Gaeumannomyces graminis var. tritici R3-111a-1.</title>
        <authorList>
            <consortium name="The Broad Institute Genome Sequencing Platform"/>
            <person name="Ma L.-J."/>
            <person name="Dead R."/>
            <person name="Young S.K."/>
            <person name="Zeng Q."/>
            <person name="Gargeya S."/>
            <person name="Fitzgerald M."/>
            <person name="Haas B."/>
            <person name="Abouelleil A."/>
            <person name="Alvarado L."/>
            <person name="Arachchi H.M."/>
            <person name="Berlin A."/>
            <person name="Brown A."/>
            <person name="Chapman S.B."/>
            <person name="Chen Z."/>
            <person name="Dunbar C."/>
            <person name="Freedman E."/>
            <person name="Gearin G."/>
            <person name="Gellesch M."/>
            <person name="Goldberg J."/>
            <person name="Griggs A."/>
            <person name="Gujja S."/>
            <person name="Heiman D."/>
            <person name="Howarth C."/>
            <person name="Larson L."/>
            <person name="Lui A."/>
            <person name="MacDonald P.J.P."/>
            <person name="Mehta T."/>
            <person name="Montmayeur A."/>
            <person name="Murphy C."/>
            <person name="Neiman D."/>
            <person name="Pearson M."/>
            <person name="Priest M."/>
            <person name="Roberts A."/>
            <person name="Saif S."/>
            <person name="Shea T."/>
            <person name="Shenoy N."/>
            <person name="Sisk P."/>
            <person name="Stolte C."/>
            <person name="Sykes S."/>
            <person name="Yandava C."/>
            <person name="Wortman J."/>
            <person name="Nusbaum C."/>
            <person name="Birren B."/>
        </authorList>
    </citation>
    <scope>NUCLEOTIDE SEQUENCE</scope>
    <source>
        <strain evidence="9">R3-111a-1</strain>
    </source>
</reference>
<evidence type="ECO:0000256" key="1">
    <source>
        <dbReference type="ARBA" id="ARBA00000707"/>
    </source>
</evidence>
<proteinExistence type="predicted"/>
<evidence type="ECO:0000259" key="8">
    <source>
        <dbReference type="PROSITE" id="PS50802"/>
    </source>
</evidence>
<dbReference type="PANTHER" id="PTHR13312:SF0">
    <property type="entry name" value="UBIQUITIN THIOESTERASE OTU1"/>
    <property type="match status" value="1"/>
</dbReference>
<dbReference type="Proteomes" id="UP000006039">
    <property type="component" value="Unassembled WGS sequence"/>
</dbReference>
<dbReference type="GO" id="GO:0005634">
    <property type="term" value="C:nucleus"/>
    <property type="evidence" value="ECO:0007669"/>
    <property type="project" value="TreeGrafter"/>
</dbReference>
<evidence type="ECO:0000313" key="10">
    <source>
        <dbReference type="EnsemblFungi" id="EJT75247"/>
    </source>
</evidence>
<gene>
    <name evidence="10" type="primary">20345642</name>
    <name evidence="9" type="ORF">GGTG_05184</name>
</gene>
<keyword evidence="2" id="KW-0645">Protease</keyword>
<dbReference type="EMBL" id="GL385397">
    <property type="protein sequence ID" value="EJT75247.1"/>
    <property type="molecule type" value="Genomic_DNA"/>
</dbReference>
<dbReference type="SUPFAM" id="SSF54001">
    <property type="entry name" value="Cysteine proteinases"/>
    <property type="match status" value="1"/>
</dbReference>
<dbReference type="GO" id="GO:0016579">
    <property type="term" value="P:protein deubiquitination"/>
    <property type="evidence" value="ECO:0007669"/>
    <property type="project" value="TreeGrafter"/>
</dbReference>
<dbReference type="VEuPathDB" id="FungiDB:GGTG_05184"/>
<dbReference type="GO" id="GO:0036503">
    <property type="term" value="P:ERAD pathway"/>
    <property type="evidence" value="ECO:0007669"/>
    <property type="project" value="TreeGrafter"/>
</dbReference>
<dbReference type="Pfam" id="PF21403">
    <property type="entry name" value="OTU1_UBXL"/>
    <property type="match status" value="1"/>
</dbReference>
<evidence type="ECO:0000313" key="11">
    <source>
        <dbReference type="Proteomes" id="UP000006039"/>
    </source>
</evidence>
<dbReference type="InterPro" id="IPR029071">
    <property type="entry name" value="Ubiquitin-like_domsf"/>
</dbReference>
<dbReference type="EC" id="3.4.19.12" evidence="6"/>
<evidence type="ECO:0000256" key="4">
    <source>
        <dbReference type="ARBA" id="ARBA00022801"/>
    </source>
</evidence>
<dbReference type="CDD" id="cd22745">
    <property type="entry name" value="OTU_OTU1"/>
    <property type="match status" value="1"/>
</dbReference>
<comment type="function">
    <text evidence="6">Hydrolase that can remove conjugated ubiquitin from proteins and may therefore play an important regulatory role at the level of protein turnover by preventing degradation.</text>
</comment>
<reference evidence="9" key="2">
    <citation type="submission" date="2010-07" db="EMBL/GenBank/DDBJ databases">
        <authorList>
            <consortium name="The Broad Institute Genome Sequencing Platform"/>
            <consortium name="Broad Institute Genome Sequencing Center for Infectious Disease"/>
            <person name="Ma L.-J."/>
            <person name="Dead R."/>
            <person name="Young S."/>
            <person name="Zeng Q."/>
            <person name="Koehrsen M."/>
            <person name="Alvarado L."/>
            <person name="Berlin A."/>
            <person name="Chapman S.B."/>
            <person name="Chen Z."/>
            <person name="Freedman E."/>
            <person name="Gellesch M."/>
            <person name="Goldberg J."/>
            <person name="Griggs A."/>
            <person name="Gujja S."/>
            <person name="Heilman E.R."/>
            <person name="Heiman D."/>
            <person name="Hepburn T."/>
            <person name="Howarth C."/>
            <person name="Jen D."/>
            <person name="Larson L."/>
            <person name="Mehta T."/>
            <person name="Neiman D."/>
            <person name="Pearson M."/>
            <person name="Roberts A."/>
            <person name="Saif S."/>
            <person name="Shea T."/>
            <person name="Shenoy N."/>
            <person name="Sisk P."/>
            <person name="Stolte C."/>
            <person name="Sykes S."/>
            <person name="Walk T."/>
            <person name="White J."/>
            <person name="Yandava C."/>
            <person name="Haas B."/>
            <person name="Nusbaum C."/>
            <person name="Birren B."/>
        </authorList>
    </citation>
    <scope>NUCLEOTIDE SEQUENCE</scope>
    <source>
        <strain evidence="9">R3-111a-1</strain>
    </source>
</reference>
<dbReference type="GO" id="GO:0030968">
    <property type="term" value="P:endoplasmic reticulum unfolded protein response"/>
    <property type="evidence" value="ECO:0007669"/>
    <property type="project" value="TreeGrafter"/>
</dbReference>
<dbReference type="OrthoDB" id="65596at2759"/>
<protein>
    <recommendedName>
        <fullName evidence="6">Ubiquitin thioesterase OTU</fullName>
        <ecNumber evidence="6">3.4.19.12</ecNumber>
    </recommendedName>
</protein>
<keyword evidence="3 6" id="KW-0833">Ubl conjugation pathway</keyword>
<dbReference type="Gene3D" id="3.90.70.80">
    <property type="match status" value="1"/>
</dbReference>
<reference evidence="10" key="5">
    <citation type="submission" date="2018-04" db="UniProtKB">
        <authorList>
            <consortium name="EnsemblFungi"/>
        </authorList>
    </citation>
    <scope>IDENTIFICATION</scope>
    <source>
        <strain evidence="10">R3-111a-1</strain>
    </source>
</reference>
<dbReference type="InterPro" id="IPR048857">
    <property type="entry name" value="OTU1_Ubl"/>
</dbReference>
<reference evidence="11" key="1">
    <citation type="submission" date="2010-07" db="EMBL/GenBank/DDBJ databases">
        <title>The genome sequence of Gaeumannomyces graminis var. tritici strain R3-111a-1.</title>
        <authorList>
            <consortium name="The Broad Institute Genome Sequencing Platform"/>
            <person name="Ma L.-J."/>
            <person name="Dead R."/>
            <person name="Young S."/>
            <person name="Zeng Q."/>
            <person name="Koehrsen M."/>
            <person name="Alvarado L."/>
            <person name="Berlin A."/>
            <person name="Chapman S.B."/>
            <person name="Chen Z."/>
            <person name="Freedman E."/>
            <person name="Gellesch M."/>
            <person name="Goldberg J."/>
            <person name="Griggs A."/>
            <person name="Gujja S."/>
            <person name="Heilman E.R."/>
            <person name="Heiman D."/>
            <person name="Hepburn T."/>
            <person name="Howarth C."/>
            <person name="Jen D."/>
            <person name="Larson L."/>
            <person name="Mehta T."/>
            <person name="Neiman D."/>
            <person name="Pearson M."/>
            <person name="Roberts A."/>
            <person name="Saif S."/>
            <person name="Shea T."/>
            <person name="Shenoy N."/>
            <person name="Sisk P."/>
            <person name="Stolte C."/>
            <person name="Sykes S."/>
            <person name="Walk T."/>
            <person name="White J."/>
            <person name="Yandava C."/>
            <person name="Haas B."/>
            <person name="Nusbaum C."/>
            <person name="Birren B."/>
        </authorList>
    </citation>
    <scope>NUCLEOTIDE SEQUENCE [LARGE SCALE GENOMIC DNA]</scope>
    <source>
        <strain evidence="11">R3-111a-1</strain>
    </source>
</reference>
<keyword evidence="6" id="KW-0963">Cytoplasm</keyword>
<evidence type="ECO:0000256" key="5">
    <source>
        <dbReference type="ARBA" id="ARBA00022807"/>
    </source>
</evidence>
<dbReference type="PANTHER" id="PTHR13312">
    <property type="entry name" value="HIV-INDUCED PROTEIN-7-LIKE PROTEASE"/>
    <property type="match status" value="1"/>
</dbReference>
<dbReference type="InterPro" id="IPR003323">
    <property type="entry name" value="OTU_dom"/>
</dbReference>
<sequence length="318" mass="35009">MGLVRMRVRHPNGTLQVQVEDSWTASQLLEHLRSETGTRNFLLKEGFPPKTLDLSDSGATLSSLGLNGSAITLTPADPPAETSSTGAGADQLFSARPPEAKPDNLSVRWPEMDGCMVLRVMADDNSCLFTALSGTLATDVKDPAPYLRNQIAEYILAHPETYNNATLEKPPEQYVRNLRGKDFWGGSIEISVLSDIYDIQIIAVDVKTNQTFKHGEDKTERCLVLYSGIHYDRIVFALSPDYPPDADITRFSVDDDSVIERAKELAEKLRQSGYFTDTNTMVVQCLVPGCDWLGDVKAANDHSKTTGHQAFDEIPDSG</sequence>